<dbReference type="GO" id="GO:0005886">
    <property type="term" value="C:plasma membrane"/>
    <property type="evidence" value="ECO:0007669"/>
    <property type="project" value="UniProtKB-SubCell"/>
</dbReference>
<dbReference type="Pfam" id="PF12724">
    <property type="entry name" value="Flavodoxin_5"/>
    <property type="match status" value="1"/>
</dbReference>
<evidence type="ECO:0000256" key="3">
    <source>
        <dbReference type="ARBA" id="ARBA00022741"/>
    </source>
</evidence>
<dbReference type="Proteomes" id="UP000257039">
    <property type="component" value="Unassembled WGS sequence"/>
</dbReference>
<accession>A0A4P9VRN8</accession>
<comment type="catalytic activity">
    <reaction evidence="7">
        <text>protoporphyrinogen IX + 3 a menaquinone = protoporphyrin IX + 3 a menaquinol</text>
        <dbReference type="Rhea" id="RHEA:27409"/>
        <dbReference type="Rhea" id="RHEA-COMP:9537"/>
        <dbReference type="Rhea" id="RHEA-COMP:9539"/>
        <dbReference type="ChEBI" id="CHEBI:16374"/>
        <dbReference type="ChEBI" id="CHEBI:18151"/>
        <dbReference type="ChEBI" id="CHEBI:57306"/>
        <dbReference type="ChEBI" id="CHEBI:57307"/>
        <dbReference type="EC" id="1.3.5.3"/>
    </reaction>
</comment>
<keyword evidence="4 7" id="KW-0560">Oxidoreductase</keyword>
<dbReference type="NCBIfam" id="NF008316">
    <property type="entry name" value="PRK11104.1"/>
    <property type="match status" value="1"/>
</dbReference>
<comment type="catalytic activity">
    <reaction evidence="7">
        <text>protoporphyrinogen IX + 3 a quinone = protoporphyrin IX + 3 a quinol</text>
        <dbReference type="Rhea" id="RHEA:65032"/>
        <dbReference type="ChEBI" id="CHEBI:24646"/>
        <dbReference type="ChEBI" id="CHEBI:57306"/>
        <dbReference type="ChEBI" id="CHEBI:57307"/>
        <dbReference type="ChEBI" id="CHEBI:132124"/>
        <dbReference type="EC" id="1.3.5.3"/>
    </reaction>
</comment>
<organism evidence="9 10">
    <name type="scientific">Zooshikella ganghwensis</name>
    <dbReference type="NCBI Taxonomy" id="202772"/>
    <lineage>
        <taxon>Bacteria</taxon>
        <taxon>Pseudomonadati</taxon>
        <taxon>Pseudomonadota</taxon>
        <taxon>Gammaproteobacteria</taxon>
        <taxon>Oceanospirillales</taxon>
        <taxon>Zooshikellaceae</taxon>
        <taxon>Zooshikella</taxon>
    </lineage>
</organism>
<evidence type="ECO:0000313" key="9">
    <source>
        <dbReference type="EMBL" id="RDH44730.1"/>
    </source>
</evidence>
<evidence type="ECO:0000256" key="5">
    <source>
        <dbReference type="ARBA" id="ARBA00023136"/>
    </source>
</evidence>
<comment type="caution">
    <text evidence="9">The sequence shown here is derived from an EMBL/GenBank/DDBJ whole genome shotgun (WGS) entry which is preliminary data.</text>
</comment>
<keyword evidence="2 7" id="KW-0288">FMN</keyword>
<evidence type="ECO:0000259" key="8">
    <source>
        <dbReference type="Pfam" id="PF12724"/>
    </source>
</evidence>
<feature type="domain" description="Flavodoxin" evidence="8">
    <location>
        <begin position="5"/>
        <end position="154"/>
    </location>
</feature>
<dbReference type="GO" id="GO:0006782">
    <property type="term" value="P:protoporphyrinogen IX biosynthetic process"/>
    <property type="evidence" value="ECO:0007669"/>
    <property type="project" value="UniProtKB-UniRule"/>
</dbReference>
<dbReference type="RefSeq" id="WP_094787827.1">
    <property type="nucleotide sequence ID" value="NZ_NDXW01000001.1"/>
</dbReference>
<dbReference type="PANTHER" id="PTHR38030:SF2">
    <property type="entry name" value="PROTOPORPHYRINOGEN IX DEHYDROGENASE [QUINONE]"/>
    <property type="match status" value="1"/>
</dbReference>
<name>A0A4P9VRN8_9GAMM</name>
<dbReference type="GO" id="GO:0070819">
    <property type="term" value="F:menaquinone-dependent protoporphyrinogen oxidase activity"/>
    <property type="evidence" value="ECO:0007669"/>
    <property type="project" value="UniProtKB-UniRule"/>
</dbReference>
<gene>
    <name evidence="7" type="primary">hemG</name>
    <name evidence="9" type="ORF">B9G39_15530</name>
</gene>
<dbReference type="EC" id="1.3.5.3" evidence="7"/>
<dbReference type="GO" id="GO:0004729">
    <property type="term" value="F:oxygen-dependent protoporphyrinogen oxidase activity"/>
    <property type="evidence" value="ECO:0007669"/>
    <property type="project" value="InterPro"/>
</dbReference>
<comment type="catalytic activity">
    <reaction evidence="7">
        <text>protoporphyrinogen IX + 3 a ubiquinone = protoporphyrin IX + 3 a ubiquinol</text>
        <dbReference type="Rhea" id="RHEA:63936"/>
        <dbReference type="Rhea" id="RHEA-COMP:9565"/>
        <dbReference type="Rhea" id="RHEA-COMP:9566"/>
        <dbReference type="ChEBI" id="CHEBI:16389"/>
        <dbReference type="ChEBI" id="CHEBI:17976"/>
        <dbReference type="ChEBI" id="CHEBI:57306"/>
        <dbReference type="ChEBI" id="CHEBI:57307"/>
    </reaction>
</comment>
<comment type="function">
    <text evidence="7">Catalyzes the 6-electron oxidation of protoporphyrinogen IX to form protoporphyrin IX; under anaerobic conditions uses menaquinone as an electron acceptor, under aerobic conditions uses ubiquinone as an electron acceptor.</text>
</comment>
<comment type="subcellular location">
    <subcellularLocation>
        <location evidence="7">Cell membrane</location>
        <topology evidence="7">Peripheral membrane protein</topology>
    </subcellularLocation>
</comment>
<comment type="pathway">
    <text evidence="7">Porphyrin-containing compound metabolism; protoporphyrin-IX biosynthesis; protoporphyrin-IX from protoporphyrinogen-IX: step 1/1.</text>
</comment>
<comment type="cofactor">
    <cofactor evidence="7">
        <name>FMN</name>
        <dbReference type="ChEBI" id="CHEBI:58210"/>
    </cofactor>
    <text evidence="7">Binds 1 FMN non-covalently per subunit.</text>
</comment>
<dbReference type="InterPro" id="IPR052200">
    <property type="entry name" value="Protoporphyrinogen_IX_DH"/>
</dbReference>
<sequence>MKPVLLLYYSRDGQTKKIMQFIAQHMSCQLSTCVVALTANGESINIEKYSAVLIAGGVRHGAHPKALTRWMKVHSQQLDAKQTGLISVNLTARKVNRDQIDSNPYLKKWLLELNFRPDMVGVFAGALQYSKYALTDKLLVKLIMKMTNGPTDTSKDYEFTDWSQVTDFSNKFSDLILSSA</sequence>
<evidence type="ECO:0000256" key="1">
    <source>
        <dbReference type="ARBA" id="ARBA00022630"/>
    </source>
</evidence>
<proteinExistence type="inferred from homology"/>
<dbReference type="InterPro" id="IPR026816">
    <property type="entry name" value="Flavodoxin_dom"/>
</dbReference>
<keyword evidence="3 7" id="KW-0547">Nucleotide-binding</keyword>
<dbReference type="InterPro" id="IPR029039">
    <property type="entry name" value="Flavoprotein-like_sf"/>
</dbReference>
<protein>
    <recommendedName>
        <fullName evidence="7">Protoporphyrinogen IX dehydrogenase [quinone]</fullName>
        <ecNumber evidence="7">1.3.5.3</ecNumber>
    </recommendedName>
    <alternativeName>
        <fullName evidence="7">Protoporphyrinogen IX dehydrogenase [menaquinone]</fullName>
    </alternativeName>
    <alternativeName>
        <fullName evidence="7">Protoporphyrinogen IX dehydrogenase [ubiquinone]</fullName>
    </alternativeName>
    <alternativeName>
        <fullName evidence="7">Protoporphyrinogen oxidase</fullName>
        <shortName evidence="7">PPO</shortName>
    </alternativeName>
</protein>
<keyword evidence="10" id="KW-1185">Reference proteome</keyword>
<comment type="similarity">
    <text evidence="7">Belongs to the HemG family.</text>
</comment>
<dbReference type="SUPFAM" id="SSF52218">
    <property type="entry name" value="Flavoproteins"/>
    <property type="match status" value="1"/>
</dbReference>
<keyword evidence="5" id="KW-0472">Membrane</keyword>
<reference evidence="9 10" key="1">
    <citation type="submission" date="2017-04" db="EMBL/GenBank/DDBJ databases">
        <title>Draft genome sequence of Zooshikella ganghwensis VG4 isolated from Red Sea sediments.</title>
        <authorList>
            <person name="Rehman Z."/>
            <person name="Alam I."/>
            <person name="Kamau A."/>
            <person name="Bajic V."/>
            <person name="Leiknes T."/>
        </authorList>
    </citation>
    <scope>NUCLEOTIDE SEQUENCE [LARGE SCALE GENOMIC DNA]</scope>
    <source>
        <strain evidence="9 10">VG4</strain>
    </source>
</reference>
<keyword evidence="7" id="KW-1003">Cell membrane</keyword>
<evidence type="ECO:0000313" key="10">
    <source>
        <dbReference type="Proteomes" id="UP000257039"/>
    </source>
</evidence>
<dbReference type="HAMAP" id="MF_00853">
    <property type="entry name" value="HemG"/>
    <property type="match status" value="1"/>
</dbReference>
<evidence type="ECO:0000256" key="2">
    <source>
        <dbReference type="ARBA" id="ARBA00022643"/>
    </source>
</evidence>
<keyword evidence="1 7" id="KW-0285">Flavoprotein</keyword>
<evidence type="ECO:0000256" key="6">
    <source>
        <dbReference type="ARBA" id="ARBA00023244"/>
    </source>
</evidence>
<keyword evidence="6 7" id="KW-0627">Porphyrin biosynthesis</keyword>
<evidence type="ECO:0000256" key="4">
    <source>
        <dbReference type="ARBA" id="ARBA00023002"/>
    </source>
</evidence>
<evidence type="ECO:0000256" key="7">
    <source>
        <dbReference type="HAMAP-Rule" id="MF_00853"/>
    </source>
</evidence>
<dbReference type="InterPro" id="IPR044264">
    <property type="entry name" value="HemG"/>
</dbReference>
<dbReference type="AlphaFoldDB" id="A0A4P9VRN8"/>
<dbReference type="GO" id="GO:0010181">
    <property type="term" value="F:FMN binding"/>
    <property type="evidence" value="ECO:0007669"/>
    <property type="project" value="UniProtKB-UniRule"/>
</dbReference>
<dbReference type="Gene3D" id="3.40.50.360">
    <property type="match status" value="1"/>
</dbReference>
<dbReference type="PANTHER" id="PTHR38030">
    <property type="entry name" value="PROTOPORPHYRINOGEN IX DEHYDROGENASE [MENAQUINONE]"/>
    <property type="match status" value="1"/>
</dbReference>
<dbReference type="UniPathway" id="UPA00251">
    <property type="reaction ID" value="UER00324"/>
</dbReference>
<dbReference type="EMBL" id="NDXW01000001">
    <property type="protein sequence ID" value="RDH44730.1"/>
    <property type="molecule type" value="Genomic_DNA"/>
</dbReference>